<comment type="caution">
    <text evidence="10">The sequence shown here is derived from an EMBL/GenBank/DDBJ whole genome shotgun (WGS) entry which is preliminary data.</text>
</comment>
<proteinExistence type="inferred from homology"/>
<protein>
    <submittedName>
        <fullName evidence="10">S8 family peptidase</fullName>
    </submittedName>
</protein>
<dbReference type="InterPro" id="IPR023828">
    <property type="entry name" value="Peptidase_S8_Ser-AS"/>
</dbReference>
<feature type="active site" description="Charge relay system" evidence="5">
    <location>
        <position position="306"/>
    </location>
</feature>
<dbReference type="Proteomes" id="UP000807371">
    <property type="component" value="Unassembled WGS sequence"/>
</dbReference>
<evidence type="ECO:0000313" key="11">
    <source>
        <dbReference type="Proteomes" id="UP000807371"/>
    </source>
</evidence>
<dbReference type="Pfam" id="PF00082">
    <property type="entry name" value="Peptidase_S8"/>
    <property type="match status" value="1"/>
</dbReference>
<dbReference type="PROSITE" id="PS00138">
    <property type="entry name" value="SUBTILASE_SER"/>
    <property type="match status" value="1"/>
</dbReference>
<dbReference type="SUPFAM" id="SSF52743">
    <property type="entry name" value="Subtilisin-like"/>
    <property type="match status" value="1"/>
</dbReference>
<dbReference type="PRINTS" id="PR00723">
    <property type="entry name" value="SUBTILISIN"/>
</dbReference>
<evidence type="ECO:0000256" key="4">
    <source>
        <dbReference type="ARBA" id="ARBA00022825"/>
    </source>
</evidence>
<dbReference type="InterPro" id="IPR015500">
    <property type="entry name" value="Peptidase_S8_subtilisin-rel"/>
</dbReference>
<sequence>MAGAIPGQYIVSLSSGVSPSTMTARAGVKPMYTYTRAHPGFAARLTPAQLDVIRDQPGVEAVEQDATVTMPRDMRGAAPARPGPVTKVAEVPWNLSRIDGREAGRVGYSVKATGAKVRAYIIDSGIELEHPEFGGRAVAGAGFVDDGRGARDCAGHGTHVAGTVGGARSGVAKRTTLVSVRVFDCAGLTTNSTVIAAVNWVAEHARPPAVANLSMGGPRSAAVDRAVEDLAGAGVFPVVAAGNSDADACTVSPAAARSGFTVGAVDRRDRRAPFSNWGRCVKINAPGVDIRSAHLKGTFRELSGTSAAAPHVTGVAALYKDARGDAPYATLASWLTRNATGGMDTSRSGAPTGTPPLLVSTGDL</sequence>
<evidence type="ECO:0000256" key="2">
    <source>
        <dbReference type="ARBA" id="ARBA00022670"/>
    </source>
</evidence>
<evidence type="ECO:0000256" key="7">
    <source>
        <dbReference type="SAM" id="MobiDB-lite"/>
    </source>
</evidence>
<dbReference type="InterPro" id="IPR034193">
    <property type="entry name" value="PCSK9_ProteinaseK-like"/>
</dbReference>
<comment type="similarity">
    <text evidence="1 5 6">Belongs to the peptidase S8 family.</text>
</comment>
<feature type="active site" description="Charge relay system" evidence="5">
    <location>
        <position position="156"/>
    </location>
</feature>
<dbReference type="Pfam" id="PF05922">
    <property type="entry name" value="Inhibitor_I9"/>
    <property type="match status" value="1"/>
</dbReference>
<dbReference type="InterPro" id="IPR010259">
    <property type="entry name" value="S8pro/Inhibitor_I9"/>
</dbReference>
<keyword evidence="11" id="KW-1185">Reference proteome</keyword>
<dbReference type="RefSeq" id="WP_197988344.1">
    <property type="nucleotide sequence ID" value="NZ_JACYXC010000001.1"/>
</dbReference>
<dbReference type="Gene3D" id="3.30.70.80">
    <property type="entry name" value="Peptidase S8 propeptide/proteinase inhibitor I9"/>
    <property type="match status" value="1"/>
</dbReference>
<feature type="domain" description="Inhibitor I9" evidence="9">
    <location>
        <begin position="25"/>
        <end position="69"/>
    </location>
</feature>
<accession>A0ABS0NHL4</accession>
<feature type="compositionally biased region" description="Polar residues" evidence="7">
    <location>
        <begin position="342"/>
        <end position="351"/>
    </location>
</feature>
<dbReference type="SUPFAM" id="SSF54897">
    <property type="entry name" value="Protease propeptides/inhibitors"/>
    <property type="match status" value="1"/>
</dbReference>
<reference evidence="10 11" key="1">
    <citation type="submission" date="2020-09" db="EMBL/GenBank/DDBJ databases">
        <title>Biosynthesis of the nuclear factor of activated T cells inhibitor NFAT-133 and its congeners in Streptomyces pactum.</title>
        <authorList>
            <person name="Zhou W."/>
            <person name="Posri P."/>
            <person name="Abugrain M.E."/>
            <person name="Weisberg A.J."/>
            <person name="Chang J.H."/>
            <person name="Mahmud T."/>
        </authorList>
    </citation>
    <scope>NUCLEOTIDE SEQUENCE [LARGE SCALE GENOMIC DNA]</scope>
    <source>
        <strain evidence="10 11">ATCC 27456</strain>
    </source>
</reference>
<dbReference type="InterPro" id="IPR023827">
    <property type="entry name" value="Peptidase_S8_Asp-AS"/>
</dbReference>
<dbReference type="Gene3D" id="3.40.50.200">
    <property type="entry name" value="Peptidase S8/S53 domain"/>
    <property type="match status" value="1"/>
</dbReference>
<evidence type="ECO:0000313" key="10">
    <source>
        <dbReference type="EMBL" id="MBH5334686.1"/>
    </source>
</evidence>
<dbReference type="CDD" id="cd04077">
    <property type="entry name" value="Peptidases_S8_PCSK9_ProteinaseK_like"/>
    <property type="match status" value="1"/>
</dbReference>
<evidence type="ECO:0000259" key="9">
    <source>
        <dbReference type="Pfam" id="PF05922"/>
    </source>
</evidence>
<keyword evidence="2 5" id="KW-0645">Protease</keyword>
<feature type="region of interest" description="Disordered" evidence="7">
    <location>
        <begin position="342"/>
        <end position="364"/>
    </location>
</feature>
<evidence type="ECO:0000256" key="6">
    <source>
        <dbReference type="RuleBase" id="RU003355"/>
    </source>
</evidence>
<dbReference type="PROSITE" id="PS51892">
    <property type="entry name" value="SUBTILASE"/>
    <property type="match status" value="1"/>
</dbReference>
<evidence type="ECO:0000256" key="5">
    <source>
        <dbReference type="PROSITE-ProRule" id="PRU01240"/>
    </source>
</evidence>
<organism evidence="10 11">
    <name type="scientific">Streptomyces pactum</name>
    <dbReference type="NCBI Taxonomy" id="68249"/>
    <lineage>
        <taxon>Bacteria</taxon>
        <taxon>Bacillati</taxon>
        <taxon>Actinomycetota</taxon>
        <taxon>Actinomycetes</taxon>
        <taxon>Kitasatosporales</taxon>
        <taxon>Streptomycetaceae</taxon>
        <taxon>Streptomyces</taxon>
    </lineage>
</organism>
<dbReference type="InterPro" id="IPR022398">
    <property type="entry name" value="Peptidase_S8_His-AS"/>
</dbReference>
<gene>
    <name evidence="10" type="ORF">IHE55_07700</name>
</gene>
<feature type="active site" description="Charge relay system" evidence="5">
    <location>
        <position position="123"/>
    </location>
</feature>
<evidence type="ECO:0000259" key="8">
    <source>
        <dbReference type="Pfam" id="PF00082"/>
    </source>
</evidence>
<dbReference type="InterPro" id="IPR036852">
    <property type="entry name" value="Peptidase_S8/S53_dom_sf"/>
</dbReference>
<name>A0ABS0NHL4_9ACTN</name>
<dbReference type="PROSITE" id="PS00137">
    <property type="entry name" value="SUBTILASE_HIS"/>
    <property type="match status" value="1"/>
</dbReference>
<dbReference type="PROSITE" id="PS00136">
    <property type="entry name" value="SUBTILASE_ASP"/>
    <property type="match status" value="1"/>
</dbReference>
<keyword evidence="3 5" id="KW-0378">Hydrolase</keyword>
<dbReference type="EMBL" id="JACYXC010000001">
    <property type="protein sequence ID" value="MBH5334686.1"/>
    <property type="molecule type" value="Genomic_DNA"/>
</dbReference>
<keyword evidence="4 5" id="KW-0720">Serine protease</keyword>
<dbReference type="InterPro" id="IPR000209">
    <property type="entry name" value="Peptidase_S8/S53_dom"/>
</dbReference>
<dbReference type="InterPro" id="IPR050131">
    <property type="entry name" value="Peptidase_S8_subtilisin-like"/>
</dbReference>
<evidence type="ECO:0000256" key="1">
    <source>
        <dbReference type="ARBA" id="ARBA00011073"/>
    </source>
</evidence>
<feature type="domain" description="Peptidase S8/S53" evidence="8">
    <location>
        <begin position="121"/>
        <end position="341"/>
    </location>
</feature>
<dbReference type="InterPro" id="IPR037045">
    <property type="entry name" value="S8pro/Inhibitor_I9_sf"/>
</dbReference>
<evidence type="ECO:0000256" key="3">
    <source>
        <dbReference type="ARBA" id="ARBA00022801"/>
    </source>
</evidence>
<dbReference type="PANTHER" id="PTHR43806:SF11">
    <property type="entry name" value="CEREVISIN-RELATED"/>
    <property type="match status" value="1"/>
</dbReference>
<dbReference type="PANTHER" id="PTHR43806">
    <property type="entry name" value="PEPTIDASE S8"/>
    <property type="match status" value="1"/>
</dbReference>